<sequence>MHVVVCGALVEHGAVLLVHRSPTRHAYPDLWDLPGGHVEAGESELQALAREMHEELGVHIVAESSSRLGDLHAGSGESAVHVGVWHISEWVGSPTNRAPEEHDDIAWVGISELGGLPLVFAALPALLSSPPEPDRLPRRDEARTPASPVVAPELPTEDSSVGLASVPTGNFPGLTDYAALLHAYGLAVDTPGHLAALADDDPAAHARALKHLWSAIIHQGTPWTATPAAALDVAALLADPRVSDPGLRAELLNFLAAVAEAGSITGRDLPEPDFDVDAALAQALDDGDEDGIWEDERLQSALYVRAVLGCRQIVPALLATATAAMSDPSPQVQAAAARTIGACGGVAPLA</sequence>
<evidence type="ECO:0000256" key="5">
    <source>
        <dbReference type="ARBA" id="ARBA00022723"/>
    </source>
</evidence>
<accession>A0ABS0JC10</accession>
<reference evidence="15 16" key="1">
    <citation type="submission" date="2020-11" db="EMBL/GenBank/DDBJ databases">
        <title>Sequencing the genomes of 1000 actinobacteria strains.</title>
        <authorList>
            <person name="Klenk H.-P."/>
        </authorList>
    </citation>
    <scope>NUCLEOTIDE SEQUENCE [LARGE SCALE GENOMIC DNA]</scope>
    <source>
        <strain evidence="15 16">DSM 101692</strain>
    </source>
</reference>
<comment type="catalytic activity">
    <reaction evidence="10">
        <text>8-oxo-dGTP + H2O = 8-oxo-dGMP + diphosphate + H(+)</text>
        <dbReference type="Rhea" id="RHEA:31575"/>
        <dbReference type="ChEBI" id="CHEBI:15377"/>
        <dbReference type="ChEBI" id="CHEBI:15378"/>
        <dbReference type="ChEBI" id="CHEBI:33019"/>
        <dbReference type="ChEBI" id="CHEBI:63224"/>
        <dbReference type="ChEBI" id="CHEBI:77896"/>
        <dbReference type="EC" id="3.6.1.55"/>
    </reaction>
</comment>
<evidence type="ECO:0000256" key="1">
    <source>
        <dbReference type="ARBA" id="ARBA00001946"/>
    </source>
</evidence>
<organism evidence="15 16">
    <name type="scientific">Micromonospora ureilytica</name>
    <dbReference type="NCBI Taxonomy" id="709868"/>
    <lineage>
        <taxon>Bacteria</taxon>
        <taxon>Bacillati</taxon>
        <taxon>Actinomycetota</taxon>
        <taxon>Actinomycetes</taxon>
        <taxon>Micromonosporales</taxon>
        <taxon>Micromonosporaceae</taxon>
        <taxon>Micromonospora</taxon>
    </lineage>
</organism>
<proteinExistence type="inferred from homology"/>
<gene>
    <name evidence="15" type="ORF">IW248_000890</name>
</gene>
<dbReference type="Gene3D" id="3.90.79.10">
    <property type="entry name" value="Nucleoside Triphosphate Pyrophosphohydrolase"/>
    <property type="match status" value="1"/>
</dbReference>
<protein>
    <recommendedName>
        <fullName evidence="11">8-oxo-dGTP diphosphatase</fullName>
        <ecNumber evidence="11">3.6.1.55</ecNumber>
    </recommendedName>
</protein>
<evidence type="ECO:0000259" key="14">
    <source>
        <dbReference type="PROSITE" id="PS51462"/>
    </source>
</evidence>
<dbReference type="PANTHER" id="PTHR47707">
    <property type="entry name" value="8-OXO-DGTP DIPHOSPHATASE"/>
    <property type="match status" value="1"/>
</dbReference>
<keyword evidence="5" id="KW-0479">Metal-binding</keyword>
<name>A0ABS0JC10_9ACTN</name>
<dbReference type="SUPFAM" id="SSF55811">
    <property type="entry name" value="Nudix"/>
    <property type="match status" value="1"/>
</dbReference>
<keyword evidence="6" id="KW-0227">DNA damage</keyword>
<keyword evidence="3" id="KW-0515">Mutator protein</keyword>
<evidence type="ECO:0000256" key="6">
    <source>
        <dbReference type="ARBA" id="ARBA00022763"/>
    </source>
</evidence>
<evidence type="ECO:0000256" key="2">
    <source>
        <dbReference type="ARBA" id="ARBA00005582"/>
    </source>
</evidence>
<dbReference type="EC" id="3.6.1.55" evidence="11"/>
<comment type="cofactor">
    <cofactor evidence="1">
        <name>Mg(2+)</name>
        <dbReference type="ChEBI" id="CHEBI:18420"/>
    </cofactor>
</comment>
<dbReference type="InterPro" id="IPR047127">
    <property type="entry name" value="MutT-like"/>
</dbReference>
<dbReference type="PRINTS" id="PR00502">
    <property type="entry name" value="NUDIXFAMILY"/>
</dbReference>
<evidence type="ECO:0000256" key="9">
    <source>
        <dbReference type="ARBA" id="ARBA00023204"/>
    </source>
</evidence>
<comment type="caution">
    <text evidence="15">The sequence shown here is derived from an EMBL/GenBank/DDBJ whole genome shotgun (WGS) entry which is preliminary data.</text>
</comment>
<evidence type="ECO:0000313" key="16">
    <source>
        <dbReference type="Proteomes" id="UP000614915"/>
    </source>
</evidence>
<dbReference type="InterPro" id="IPR000086">
    <property type="entry name" value="NUDIX_hydrolase_dom"/>
</dbReference>
<dbReference type="EMBL" id="JADOTX010000001">
    <property type="protein sequence ID" value="MBG6064603.1"/>
    <property type="molecule type" value="Genomic_DNA"/>
</dbReference>
<dbReference type="InterPro" id="IPR020084">
    <property type="entry name" value="NUDIX_hydrolase_CS"/>
</dbReference>
<evidence type="ECO:0000256" key="7">
    <source>
        <dbReference type="ARBA" id="ARBA00022801"/>
    </source>
</evidence>
<keyword evidence="9" id="KW-0234">DNA repair</keyword>
<dbReference type="Proteomes" id="UP000614915">
    <property type="component" value="Unassembled WGS sequence"/>
</dbReference>
<keyword evidence="8" id="KW-0460">Magnesium</keyword>
<dbReference type="Pfam" id="PF00293">
    <property type="entry name" value="NUDIX"/>
    <property type="match status" value="1"/>
</dbReference>
<evidence type="ECO:0000256" key="8">
    <source>
        <dbReference type="ARBA" id="ARBA00022842"/>
    </source>
</evidence>
<evidence type="ECO:0000256" key="3">
    <source>
        <dbReference type="ARBA" id="ARBA00022457"/>
    </source>
</evidence>
<evidence type="ECO:0000256" key="12">
    <source>
        <dbReference type="RuleBase" id="RU003476"/>
    </source>
</evidence>
<keyword evidence="7 12" id="KW-0378">Hydrolase</keyword>
<dbReference type="InterPro" id="IPR011989">
    <property type="entry name" value="ARM-like"/>
</dbReference>
<evidence type="ECO:0000256" key="10">
    <source>
        <dbReference type="ARBA" id="ARBA00035861"/>
    </source>
</evidence>
<dbReference type="PROSITE" id="PS00893">
    <property type="entry name" value="NUDIX_BOX"/>
    <property type="match status" value="1"/>
</dbReference>
<evidence type="ECO:0000256" key="4">
    <source>
        <dbReference type="ARBA" id="ARBA00022705"/>
    </source>
</evidence>
<keyword evidence="16" id="KW-1185">Reference proteome</keyword>
<feature type="region of interest" description="Disordered" evidence="13">
    <location>
        <begin position="130"/>
        <end position="161"/>
    </location>
</feature>
<evidence type="ECO:0000256" key="11">
    <source>
        <dbReference type="ARBA" id="ARBA00038905"/>
    </source>
</evidence>
<dbReference type="PANTHER" id="PTHR47707:SF1">
    <property type="entry name" value="NUDIX HYDROLASE FAMILY PROTEIN"/>
    <property type="match status" value="1"/>
</dbReference>
<dbReference type="InterPro" id="IPR015797">
    <property type="entry name" value="NUDIX_hydrolase-like_dom_sf"/>
</dbReference>
<evidence type="ECO:0000313" key="15">
    <source>
        <dbReference type="EMBL" id="MBG6064603.1"/>
    </source>
</evidence>
<dbReference type="InterPro" id="IPR020476">
    <property type="entry name" value="Nudix_hydrolase"/>
</dbReference>
<feature type="domain" description="Nudix hydrolase" evidence="14">
    <location>
        <begin position="1"/>
        <end position="130"/>
    </location>
</feature>
<dbReference type="Gene3D" id="1.25.10.10">
    <property type="entry name" value="Leucine-rich Repeat Variant"/>
    <property type="match status" value="1"/>
</dbReference>
<comment type="similarity">
    <text evidence="2 12">Belongs to the Nudix hydrolase family.</text>
</comment>
<dbReference type="PROSITE" id="PS51462">
    <property type="entry name" value="NUDIX"/>
    <property type="match status" value="1"/>
</dbReference>
<feature type="compositionally biased region" description="Basic and acidic residues" evidence="13">
    <location>
        <begin position="132"/>
        <end position="143"/>
    </location>
</feature>
<evidence type="ECO:0000256" key="13">
    <source>
        <dbReference type="SAM" id="MobiDB-lite"/>
    </source>
</evidence>
<dbReference type="RefSeq" id="WP_231396174.1">
    <property type="nucleotide sequence ID" value="NZ_JADOTX010000001.1"/>
</dbReference>
<keyword evidence="4" id="KW-0235">DNA replication</keyword>